<dbReference type="GO" id="GO:0030246">
    <property type="term" value="F:carbohydrate binding"/>
    <property type="evidence" value="ECO:0007669"/>
    <property type="project" value="InterPro"/>
</dbReference>
<evidence type="ECO:0000259" key="6">
    <source>
        <dbReference type="Pfam" id="PF21365"/>
    </source>
</evidence>
<dbReference type="PANTHER" id="PTHR43863:SF2">
    <property type="entry name" value="MALTASE-GLUCOAMYLASE"/>
    <property type="match status" value="1"/>
</dbReference>
<dbReference type="CDD" id="cd06598">
    <property type="entry name" value="GH31_transferase_CtsZ"/>
    <property type="match status" value="1"/>
</dbReference>
<dbReference type="SUPFAM" id="SSF74650">
    <property type="entry name" value="Galactose mutarotase-like"/>
    <property type="match status" value="1"/>
</dbReference>
<protein>
    <submittedName>
        <fullName evidence="7">DUF5110 domain-containing protein</fullName>
    </submittedName>
</protein>
<keyword evidence="3" id="KW-0732">Signal</keyword>
<keyword evidence="2" id="KW-0326">Glycosidase</keyword>
<dbReference type="Pfam" id="PF13802">
    <property type="entry name" value="Gal_mutarotas_2"/>
    <property type="match status" value="1"/>
</dbReference>
<name>A0A3S9HQN3_9BURK</name>
<dbReference type="Gene3D" id="2.60.40.1180">
    <property type="entry name" value="Golgi alpha-mannosidase II"/>
    <property type="match status" value="2"/>
</dbReference>
<dbReference type="InterPro" id="IPR000322">
    <property type="entry name" value="Glyco_hydro_31_TIM"/>
</dbReference>
<comment type="similarity">
    <text evidence="1 2">Belongs to the glycosyl hydrolase 31 family.</text>
</comment>
<dbReference type="Pfam" id="PF21365">
    <property type="entry name" value="Glyco_hydro_31_3rd"/>
    <property type="match status" value="1"/>
</dbReference>
<dbReference type="InterPro" id="IPR048395">
    <property type="entry name" value="Glyco_hydro_31_C"/>
</dbReference>
<dbReference type="InterPro" id="IPR011013">
    <property type="entry name" value="Gal_mutarotase_sf_dom"/>
</dbReference>
<dbReference type="GO" id="GO:0004553">
    <property type="term" value="F:hydrolase activity, hydrolyzing O-glycosyl compounds"/>
    <property type="evidence" value="ECO:0007669"/>
    <property type="project" value="InterPro"/>
</dbReference>
<dbReference type="AlphaFoldDB" id="A0A3S9HQN3"/>
<dbReference type="InterPro" id="IPR025887">
    <property type="entry name" value="Glyco_hydro_31_N_dom"/>
</dbReference>
<evidence type="ECO:0000313" key="8">
    <source>
        <dbReference type="Proteomes" id="UP000275663"/>
    </source>
</evidence>
<feature type="domain" description="Glycoside hydrolase family 31 N-terminal" evidence="5">
    <location>
        <begin position="49"/>
        <end position="200"/>
    </location>
</feature>
<evidence type="ECO:0000256" key="1">
    <source>
        <dbReference type="ARBA" id="ARBA00007806"/>
    </source>
</evidence>
<gene>
    <name evidence="7" type="ORF">EJN92_03460</name>
</gene>
<evidence type="ECO:0000259" key="4">
    <source>
        <dbReference type="Pfam" id="PF01055"/>
    </source>
</evidence>
<dbReference type="Gene3D" id="2.60.40.1760">
    <property type="entry name" value="glycosyl hydrolase (family 31)"/>
    <property type="match status" value="1"/>
</dbReference>
<dbReference type="CDD" id="cd14752">
    <property type="entry name" value="GH31_N"/>
    <property type="match status" value="1"/>
</dbReference>
<reference evidence="7 8" key="1">
    <citation type="journal article" date="2011" name="Int. J. Syst. Evol. Microbiol.">
        <title>Description of Undibacterium oligocarboniphilum sp. nov., isolated from purified water, and Undibacterium pigrum strain CCUG 49012 as the type strain of Undibacterium parvum sp. nov., and emended descriptions of the genus Undibacterium and the species Undibacterium pigrum.</title>
        <authorList>
            <person name="Eder W."/>
            <person name="Wanner G."/>
            <person name="Ludwig W."/>
            <person name="Busse H.J."/>
            <person name="Ziemke-Kageler F."/>
            <person name="Lang E."/>
        </authorList>
    </citation>
    <scope>NUCLEOTIDE SEQUENCE [LARGE SCALE GENOMIC DNA]</scope>
    <source>
        <strain evidence="7 8">DSM 23061</strain>
    </source>
</reference>
<accession>A0A3S9HQN3</accession>
<evidence type="ECO:0000313" key="7">
    <source>
        <dbReference type="EMBL" id="AZP14395.1"/>
    </source>
</evidence>
<dbReference type="Gene3D" id="3.20.20.80">
    <property type="entry name" value="Glycosidases"/>
    <property type="match status" value="1"/>
</dbReference>
<keyword evidence="2" id="KW-0378">Hydrolase</keyword>
<evidence type="ECO:0000256" key="2">
    <source>
        <dbReference type="RuleBase" id="RU361185"/>
    </source>
</evidence>
<organism evidence="7 8">
    <name type="scientific">Undibacterium parvum</name>
    <dbReference type="NCBI Taxonomy" id="401471"/>
    <lineage>
        <taxon>Bacteria</taxon>
        <taxon>Pseudomonadati</taxon>
        <taxon>Pseudomonadota</taxon>
        <taxon>Betaproteobacteria</taxon>
        <taxon>Burkholderiales</taxon>
        <taxon>Oxalobacteraceae</taxon>
        <taxon>Undibacterium</taxon>
    </lineage>
</organism>
<feature type="domain" description="Glycosyl hydrolase family 31 C-terminal" evidence="6">
    <location>
        <begin position="576"/>
        <end position="663"/>
    </location>
</feature>
<dbReference type="InterPro" id="IPR013780">
    <property type="entry name" value="Glyco_hydro_b"/>
</dbReference>
<dbReference type="SUPFAM" id="SSF51011">
    <property type="entry name" value="Glycosyl hydrolase domain"/>
    <property type="match status" value="1"/>
</dbReference>
<dbReference type="Proteomes" id="UP000275663">
    <property type="component" value="Chromosome"/>
</dbReference>
<dbReference type="Pfam" id="PF01055">
    <property type="entry name" value="Glyco_hydro_31_2nd"/>
    <property type="match status" value="1"/>
</dbReference>
<evidence type="ECO:0000259" key="5">
    <source>
        <dbReference type="Pfam" id="PF13802"/>
    </source>
</evidence>
<feature type="chain" id="PRO_5019389438" evidence="3">
    <location>
        <begin position="22"/>
        <end position="798"/>
    </location>
</feature>
<proteinExistence type="inferred from homology"/>
<feature type="domain" description="Glycoside hydrolase family 31 TIM barrel" evidence="4">
    <location>
        <begin position="249"/>
        <end position="568"/>
    </location>
</feature>
<sequence>MTKFRTIKLVLLILLAPAALAQNLQRSMQSFTDKGEHLEVVTNDGRYLIKPYSDKIIETSFIPNGERFNPESHAVVLAPSKLKTQVKVSVAGIEYAIAGMLVSINKSPFQISYAYKGKPLISEKNGYAKKDGAEVLDFNLDASEALYGAGARALGMNRRGHRLPLYNKAHYGYEERSSQMNFSMPLVFSSKMYGIHFDNAPIGFLDFDSRKENVLAYETISGRKTYQVIAGDSWEDIAANYTSLTGRQPLPPRWAFGNFASRFGYHSETEARSILDKFTAEQIPVDAIIFDLYWFGKEVKGTMGNLAFDTDNFPQPKKMMADFAAKGIKTILITEPFILTTSGKWNEAVQKNILATDKNGQPFTYDFYFGNTGLIDIFKPEAKEWFWNIYKELNNSGVAGWWGDLGEPEVHPSGLQHQGGSADQVHNIYGHNWAKLIADGYHKDFPAQRPFILMRSGYSGSQRFGMIPWSGDVNRSWGGLRPQPEIALQMGMQGMAYMHSDLGGFAGANLDDELYTRWLQYGVFQPIFRPHAQEEVAAEPVLREQKIMALAKTAIELRYRLLPYNYTLAFENNQQGLPLMRPLFYEEPHNEKLFAVSDSYLWGHEFLVSPVLKAGAKEAQVYFPVKNNWFDFYTDQQYTGGSTQMVALQAEHIPVFVRGGAFIPMSRTIQNTSHYSSRELDLHYYHDAAVKTGQGKMYDDNGETPQAFEKGAYGLLQFSSAVKRQQVLISLSSKNGQHYQDVDRTLSLVLHNIQSKPHRVLLQNKALDFVWDENKKLVSVKLVWRKNTKPVVAISFRK</sequence>
<dbReference type="PANTHER" id="PTHR43863">
    <property type="entry name" value="HYDROLASE, PUTATIVE (AFU_ORTHOLOGUE AFUA_1G03140)-RELATED"/>
    <property type="match status" value="1"/>
</dbReference>
<dbReference type="SUPFAM" id="SSF51445">
    <property type="entry name" value="(Trans)glycosidases"/>
    <property type="match status" value="1"/>
</dbReference>
<keyword evidence="8" id="KW-1185">Reference proteome</keyword>
<evidence type="ECO:0000256" key="3">
    <source>
        <dbReference type="SAM" id="SignalP"/>
    </source>
</evidence>
<dbReference type="KEGG" id="upv:EJN92_03460"/>
<feature type="signal peptide" evidence="3">
    <location>
        <begin position="1"/>
        <end position="21"/>
    </location>
</feature>
<dbReference type="InterPro" id="IPR051816">
    <property type="entry name" value="Glycosyl_Hydrolase_31"/>
</dbReference>
<dbReference type="InterPro" id="IPR017853">
    <property type="entry name" value="GH"/>
</dbReference>
<dbReference type="EMBL" id="CP034464">
    <property type="protein sequence ID" value="AZP14395.1"/>
    <property type="molecule type" value="Genomic_DNA"/>
</dbReference>
<dbReference type="OrthoDB" id="176168at2"/>
<dbReference type="GO" id="GO:0005975">
    <property type="term" value="P:carbohydrate metabolic process"/>
    <property type="evidence" value="ECO:0007669"/>
    <property type="project" value="InterPro"/>
</dbReference>